<sequence length="101" mass="11315">MTSLYGKQALFILVILFSATSHSTFAAECADRNAMSAAMSASQTIMGGNSFKKPRVLKRHHPSKRKEVATYFKSGDLYYTLYWIVSDNCTAGFIKRTHGKR</sequence>
<reference evidence="2 3" key="1">
    <citation type="submission" date="2019-03" db="EMBL/GenBank/DDBJ databases">
        <title>Genomic Encyclopedia of Type Strains, Phase IV (KMG-IV): sequencing the most valuable type-strain genomes for metagenomic binning, comparative biology and taxonomic classification.</title>
        <authorList>
            <person name="Goeker M."/>
        </authorList>
    </citation>
    <scope>NUCLEOTIDE SEQUENCE [LARGE SCALE GENOMIC DNA]</scope>
    <source>
        <strain evidence="2 3">DSM 5604</strain>
    </source>
</reference>
<evidence type="ECO:0008006" key="4">
    <source>
        <dbReference type="Google" id="ProtNLM"/>
    </source>
</evidence>
<proteinExistence type="predicted"/>
<comment type="caution">
    <text evidence="2">The sequence shown here is derived from an EMBL/GenBank/DDBJ whole genome shotgun (WGS) entry which is preliminary data.</text>
</comment>
<dbReference type="RefSeq" id="WP_244936876.1">
    <property type="nucleotide sequence ID" value="NZ_SNZA01000001.1"/>
</dbReference>
<evidence type="ECO:0000256" key="1">
    <source>
        <dbReference type="SAM" id="SignalP"/>
    </source>
</evidence>
<organism evidence="2 3">
    <name type="scientific">Marinomonas communis</name>
    <dbReference type="NCBI Taxonomy" id="28254"/>
    <lineage>
        <taxon>Bacteria</taxon>
        <taxon>Pseudomonadati</taxon>
        <taxon>Pseudomonadota</taxon>
        <taxon>Gammaproteobacteria</taxon>
        <taxon>Oceanospirillales</taxon>
        <taxon>Oceanospirillaceae</taxon>
        <taxon>Marinomonas</taxon>
    </lineage>
</organism>
<feature type="signal peptide" evidence="1">
    <location>
        <begin position="1"/>
        <end position="26"/>
    </location>
</feature>
<evidence type="ECO:0000313" key="2">
    <source>
        <dbReference type="EMBL" id="TDR15212.1"/>
    </source>
</evidence>
<accession>A0A4R6X805</accession>
<dbReference type="EMBL" id="SNZA01000001">
    <property type="protein sequence ID" value="TDR15212.1"/>
    <property type="molecule type" value="Genomic_DNA"/>
</dbReference>
<dbReference type="AlphaFoldDB" id="A0A4R6X805"/>
<feature type="chain" id="PRO_5020951913" description="SH3 domain-containing protein" evidence="1">
    <location>
        <begin position="27"/>
        <end position="101"/>
    </location>
</feature>
<gene>
    <name evidence="2" type="ORF">C8D85_0566</name>
</gene>
<name>A0A4R6X805_9GAMM</name>
<keyword evidence="3" id="KW-1185">Reference proteome</keyword>
<evidence type="ECO:0000313" key="3">
    <source>
        <dbReference type="Proteomes" id="UP000295729"/>
    </source>
</evidence>
<keyword evidence="1" id="KW-0732">Signal</keyword>
<protein>
    <recommendedName>
        <fullName evidence="4">SH3 domain-containing protein</fullName>
    </recommendedName>
</protein>
<dbReference type="Proteomes" id="UP000295729">
    <property type="component" value="Unassembled WGS sequence"/>
</dbReference>